<accession>A0A2V4KRX2</accession>
<gene>
    <name evidence="2" type="ORF">DMO17_11075</name>
</gene>
<sequence>MHSYQHNVSGFYLRRGLAESTLAQLLHRGLRSEQLQIIAANSNGPPAPSTGSSRRAALNNLLIYGICGAAVGTAIGVLVEAVMLLGDVSPAHITPAMLIGWTALGGGLFGGTVAAAVLWNPSQPSEGEDVLLVAQTHNARETAIAREVMKASADLCKDTDMRARLGE</sequence>
<evidence type="ECO:0000313" key="2">
    <source>
        <dbReference type="EMBL" id="PYC24601.1"/>
    </source>
</evidence>
<dbReference type="Proteomes" id="UP000248146">
    <property type="component" value="Unassembled WGS sequence"/>
</dbReference>
<keyword evidence="1" id="KW-1133">Transmembrane helix</keyword>
<organism evidence="2 3">
    <name type="scientific">Aquipseudomonas alcaligenes</name>
    <name type="common">Pseudomonas alcaligenes</name>
    <dbReference type="NCBI Taxonomy" id="43263"/>
    <lineage>
        <taxon>Bacteria</taxon>
        <taxon>Pseudomonadati</taxon>
        <taxon>Pseudomonadota</taxon>
        <taxon>Gammaproteobacteria</taxon>
        <taxon>Pseudomonadales</taxon>
        <taxon>Pseudomonadaceae</taxon>
        <taxon>Aquipseudomonas</taxon>
    </lineage>
</organism>
<evidence type="ECO:0000313" key="3">
    <source>
        <dbReference type="Proteomes" id="UP000248146"/>
    </source>
</evidence>
<comment type="caution">
    <text evidence="2">The sequence shown here is derived from an EMBL/GenBank/DDBJ whole genome shotgun (WGS) entry which is preliminary data.</text>
</comment>
<reference evidence="2 3" key="1">
    <citation type="submission" date="2018-06" db="EMBL/GenBank/DDBJ databases">
        <title>Pseudomonas diversity within urban Lake Michigan freshwaters.</title>
        <authorList>
            <person name="Batrich M."/>
            <person name="Hatzopoulos T."/>
            <person name="Putonti C."/>
        </authorList>
    </citation>
    <scope>NUCLEOTIDE SEQUENCE [LARGE SCALE GENOMIC DNA]</scope>
    <source>
        <strain evidence="2 3">MB-090714</strain>
    </source>
</reference>
<feature type="transmembrane region" description="Helical" evidence="1">
    <location>
        <begin position="61"/>
        <end position="86"/>
    </location>
</feature>
<dbReference type="RefSeq" id="WP_110682543.1">
    <property type="nucleotide sequence ID" value="NZ_QJRX01000005.1"/>
</dbReference>
<dbReference type="AlphaFoldDB" id="A0A2V4KRX2"/>
<keyword evidence="1" id="KW-0472">Membrane</keyword>
<dbReference type="OrthoDB" id="7361836at2"/>
<evidence type="ECO:0000256" key="1">
    <source>
        <dbReference type="SAM" id="Phobius"/>
    </source>
</evidence>
<keyword evidence="1" id="KW-0812">Transmembrane</keyword>
<dbReference type="EMBL" id="QJRX01000005">
    <property type="protein sequence ID" value="PYC24601.1"/>
    <property type="molecule type" value="Genomic_DNA"/>
</dbReference>
<proteinExistence type="predicted"/>
<protein>
    <submittedName>
        <fullName evidence="2">Uncharacterized protein</fullName>
    </submittedName>
</protein>
<feature type="transmembrane region" description="Helical" evidence="1">
    <location>
        <begin position="98"/>
        <end position="119"/>
    </location>
</feature>
<name>A0A2V4KRX2_AQUAC</name>